<keyword evidence="2" id="KW-1185">Reference proteome</keyword>
<name>U5NCF4_9MOLU</name>
<evidence type="ECO:0000313" key="1">
    <source>
        <dbReference type="EMBL" id="AGX89266.1"/>
    </source>
</evidence>
<evidence type="ECO:0000313" key="2">
    <source>
        <dbReference type="Proteomes" id="UP000017119"/>
    </source>
</evidence>
<organism evidence="1 2">
    <name type="scientific">Mycoplasma parvum str. Indiana</name>
    <dbReference type="NCBI Taxonomy" id="1403316"/>
    <lineage>
        <taxon>Bacteria</taxon>
        <taxon>Bacillati</taxon>
        <taxon>Mycoplasmatota</taxon>
        <taxon>Mollicutes</taxon>
        <taxon>Mycoplasmataceae</taxon>
        <taxon>Mycoplasma</taxon>
    </lineage>
</organism>
<dbReference type="HOGENOM" id="CLU_3409708_0_0_14"/>
<gene>
    <name evidence="1" type="ORF">PRV_02680</name>
</gene>
<protein>
    <submittedName>
        <fullName evidence="1">Uncharacterized protein</fullName>
    </submittedName>
</protein>
<sequence length="29" mass="3547">MRINFSKRHWSIEISLLIKFFSSSILFFV</sequence>
<dbReference type="KEGG" id="mpv:PRV_02680"/>
<dbReference type="Proteomes" id="UP000017119">
    <property type="component" value="Chromosome"/>
</dbReference>
<accession>U5NCF4</accession>
<proteinExistence type="predicted"/>
<dbReference type="EMBL" id="CP006771">
    <property type="protein sequence ID" value="AGX89266.1"/>
    <property type="molecule type" value="Genomic_DNA"/>
</dbReference>
<dbReference type="AlphaFoldDB" id="U5NCF4"/>
<reference evidence="1 2" key="1">
    <citation type="journal article" date="2013" name="Genome Announc.">
        <title>Genome Sequence of Mycoplasma parvum (Formerly Eperythrozoon parvum), a Diminutive Hemoplasma of the Pig.</title>
        <authorList>
            <person name="do Nascimento N.C."/>
            <person name="Dos Santos A.P."/>
            <person name="Chu Y."/>
            <person name="Guimaraes A.M."/>
            <person name="Pagliaro A."/>
            <person name="Messick J.B."/>
        </authorList>
    </citation>
    <scope>NUCLEOTIDE SEQUENCE [LARGE SCALE GENOMIC DNA]</scope>
    <source>
        <strain evidence="1 2">Indiana</strain>
    </source>
</reference>